<sequence length="464" mass="51005">MARMNSAAVIGRQIRQQHGTGKLPPPTPTRKPRPRTPSHQHLHPLPPLGYGSSLQNEEEQKPKSRFSWACCWRGIKSLSAGITLILMGTVMSVVGFYAGPLATYLEQRGNETVAVLDEVKKFHLHNLTYAGPVIMGIGGIVIVAACVLTFDGKDAGARVVPMKEHHADGDVAVSEQFEGQLHQKDYSSGTGHYGNYLTVPNMSPFFPIRKPSITSLSERRRSRIETKRETVLNAGIPNGLPKPERSTLTLPTRRPSSQDRSLSHLMSPQIEDDFVASPQDIVLSDPDGCDTPGRCSVGSLELELYVPDCSIMISVNAESPHLATIESDGLSDSETSEGREPRSCRLDDDDGQAEPLLKGRVIQMPKNETSFSSHQLKSETCRARDFEDDLEQPLLHDISQDSLTNRPAPAFKSCTEPLDRHIPLLGRCSPPTPERGLYLTKLEFPSERLSYQIGLNGRCNGISS</sequence>
<feature type="transmembrane region" description="Helical" evidence="7">
    <location>
        <begin position="78"/>
        <end position="98"/>
    </location>
</feature>
<accession>A0ABM1BZG6</accession>
<dbReference type="RefSeq" id="XP_013791586.1">
    <property type="nucleotide sequence ID" value="XM_013936132.2"/>
</dbReference>
<evidence type="ECO:0000256" key="1">
    <source>
        <dbReference type="ARBA" id="ARBA00004141"/>
    </source>
</evidence>
<feature type="region of interest" description="Disordered" evidence="6">
    <location>
        <begin position="324"/>
        <end position="352"/>
    </location>
</feature>
<feature type="compositionally biased region" description="Basic and acidic residues" evidence="6">
    <location>
        <begin position="336"/>
        <end position="346"/>
    </location>
</feature>
<dbReference type="InterPro" id="IPR018787">
    <property type="entry name" value="DUF2371_TMEM200"/>
</dbReference>
<feature type="compositionally biased region" description="Basic residues" evidence="6">
    <location>
        <begin position="30"/>
        <end position="42"/>
    </location>
</feature>
<dbReference type="Proteomes" id="UP000694941">
    <property type="component" value="Unplaced"/>
</dbReference>
<evidence type="ECO:0000256" key="6">
    <source>
        <dbReference type="SAM" id="MobiDB-lite"/>
    </source>
</evidence>
<dbReference type="GeneID" id="106475452"/>
<dbReference type="PANTHER" id="PTHR31815:SF1">
    <property type="entry name" value="TRANSMEMBRANE PROTEIN 200C"/>
    <property type="match status" value="1"/>
</dbReference>
<keyword evidence="3 7" id="KW-0812">Transmembrane</keyword>
<feature type="region of interest" description="Disordered" evidence="6">
    <location>
        <begin position="234"/>
        <end position="261"/>
    </location>
</feature>
<evidence type="ECO:0000256" key="7">
    <source>
        <dbReference type="SAM" id="Phobius"/>
    </source>
</evidence>
<evidence type="ECO:0000256" key="3">
    <source>
        <dbReference type="ARBA" id="ARBA00022692"/>
    </source>
</evidence>
<organism evidence="8 9">
    <name type="scientific">Limulus polyphemus</name>
    <name type="common">Atlantic horseshoe crab</name>
    <dbReference type="NCBI Taxonomy" id="6850"/>
    <lineage>
        <taxon>Eukaryota</taxon>
        <taxon>Metazoa</taxon>
        <taxon>Ecdysozoa</taxon>
        <taxon>Arthropoda</taxon>
        <taxon>Chelicerata</taxon>
        <taxon>Merostomata</taxon>
        <taxon>Xiphosura</taxon>
        <taxon>Limulidae</taxon>
        <taxon>Limulus</taxon>
    </lineage>
</organism>
<evidence type="ECO:0000256" key="2">
    <source>
        <dbReference type="ARBA" id="ARBA00005308"/>
    </source>
</evidence>
<gene>
    <name evidence="9" type="primary">LOC106475452</name>
</gene>
<evidence type="ECO:0000313" key="8">
    <source>
        <dbReference type="Proteomes" id="UP000694941"/>
    </source>
</evidence>
<evidence type="ECO:0000313" key="9">
    <source>
        <dbReference type="RefSeq" id="XP_013791586.1"/>
    </source>
</evidence>
<evidence type="ECO:0000256" key="5">
    <source>
        <dbReference type="ARBA" id="ARBA00023136"/>
    </source>
</evidence>
<name>A0ABM1BZG6_LIMPO</name>
<dbReference type="PANTHER" id="PTHR31815">
    <property type="entry name" value="AGAP005329-PA"/>
    <property type="match status" value="1"/>
</dbReference>
<feature type="transmembrane region" description="Helical" evidence="7">
    <location>
        <begin position="129"/>
        <end position="150"/>
    </location>
</feature>
<protein>
    <submittedName>
        <fullName evidence="9">Uncharacterized protein LOC106475452</fullName>
    </submittedName>
</protein>
<keyword evidence="8" id="KW-1185">Reference proteome</keyword>
<feature type="region of interest" description="Disordered" evidence="6">
    <location>
        <begin position="1"/>
        <end position="56"/>
    </location>
</feature>
<proteinExistence type="inferred from homology"/>
<evidence type="ECO:0000256" key="4">
    <source>
        <dbReference type="ARBA" id="ARBA00022989"/>
    </source>
</evidence>
<comment type="subcellular location">
    <subcellularLocation>
        <location evidence="1">Membrane</location>
        <topology evidence="1">Multi-pass membrane protein</topology>
    </subcellularLocation>
</comment>
<reference evidence="9" key="1">
    <citation type="submission" date="2025-08" db="UniProtKB">
        <authorList>
            <consortium name="RefSeq"/>
        </authorList>
    </citation>
    <scope>IDENTIFICATION</scope>
    <source>
        <tissue evidence="9">Muscle</tissue>
    </source>
</reference>
<comment type="similarity">
    <text evidence="2">Belongs to the TMEM200 family.</text>
</comment>
<keyword evidence="4 7" id="KW-1133">Transmembrane helix</keyword>
<keyword evidence="5 7" id="KW-0472">Membrane</keyword>
<feature type="compositionally biased region" description="Polar residues" evidence="6">
    <location>
        <begin position="246"/>
        <end position="261"/>
    </location>
</feature>